<reference evidence="9" key="3">
    <citation type="journal article" date="2022" name="bioRxiv">
        <title>Genomics of Preaxostyla Flagellates Illuminates Evolutionary Transitions and the Path Towards Mitochondrial Loss.</title>
        <authorList>
            <person name="Novak L.V.F."/>
            <person name="Treitli S.C."/>
            <person name="Pyrih J."/>
            <person name="Halakuc P."/>
            <person name="Pipaliya S.V."/>
            <person name="Vacek V."/>
            <person name="Brzon O."/>
            <person name="Soukal P."/>
            <person name="Eme L."/>
            <person name="Dacks J.B."/>
            <person name="Karnkowska A."/>
            <person name="Elias M."/>
            <person name="Hampl V."/>
        </authorList>
    </citation>
    <scope>NUCLEOTIDE SEQUENCE</scope>
    <source>
        <strain evidence="9">RCP-MX</strain>
    </source>
</reference>
<feature type="repeat" description="Solcar" evidence="6">
    <location>
        <begin position="90"/>
        <end position="169"/>
    </location>
</feature>
<evidence type="ECO:0000256" key="6">
    <source>
        <dbReference type="PROSITE-ProRule" id="PRU00282"/>
    </source>
</evidence>
<dbReference type="GO" id="GO:0055085">
    <property type="term" value="P:transmembrane transport"/>
    <property type="evidence" value="ECO:0007669"/>
    <property type="project" value="InterPro"/>
</dbReference>
<reference evidence="8" key="1">
    <citation type="journal article" date="2008" name="PLoS ONE">
        <title>Genetic Evidence for a Mitochondriate Ancestry in the 'Amitochondriate' Flagellate Trimastix pyriformis.</title>
        <authorList>
            <person name="Hampl V."/>
            <person name="Silberman J.D."/>
            <person name="Stechmann A."/>
            <person name="Diaz-Trivino S."/>
            <person name="Johnson P.J."/>
            <person name="Roger A.J."/>
        </authorList>
    </citation>
    <scope>NUCLEOTIDE SEQUENCE</scope>
</reference>
<name>B0F463_9EUKA</name>
<dbReference type="Pfam" id="PF00153">
    <property type="entry name" value="Mito_carr"/>
    <property type="match status" value="3"/>
</dbReference>
<feature type="repeat" description="Solcar" evidence="6">
    <location>
        <begin position="2"/>
        <end position="87"/>
    </location>
</feature>
<dbReference type="GO" id="GO:0016020">
    <property type="term" value="C:membrane"/>
    <property type="evidence" value="ECO:0007669"/>
    <property type="project" value="UniProtKB-SubCell"/>
</dbReference>
<evidence type="ECO:0000256" key="4">
    <source>
        <dbReference type="ARBA" id="ARBA00022737"/>
    </source>
</evidence>
<dbReference type="SUPFAM" id="SSF103506">
    <property type="entry name" value="Mitochondrial carrier"/>
    <property type="match status" value="1"/>
</dbReference>
<protein>
    <submittedName>
        <fullName evidence="8">Membrane carrier 1</fullName>
    </submittedName>
    <submittedName>
        <fullName evidence="9">Mitochondrial carrier</fullName>
    </submittedName>
</protein>
<keyword evidence="5 6" id="KW-0472">Membrane</keyword>
<evidence type="ECO:0000256" key="7">
    <source>
        <dbReference type="RuleBase" id="RU000488"/>
    </source>
</evidence>
<evidence type="ECO:0000256" key="3">
    <source>
        <dbReference type="ARBA" id="ARBA00022692"/>
    </source>
</evidence>
<accession>B0F463</accession>
<sequence length="282" mass="30881">MITPWQRLTCSTAAALVTKTLFNPLDNLKVAIQTSDVGERGNILGYSKKIYKQYGLGGFWRGNTALLMRAVPFQGVRLTAFPLISPYFGDTHYGRFLAGALSGILAVTATYPLDVARTYVQTGIASTTGEAFARMYAQGTMYQGIGLTLMGQIPYDGIQFMTYSALKPLLARRRGDKKPTPWDALLAGTVAGLVAQTATYPIDLVKRRCLVTGQPVWATARRVYAQAGLVGFFRGNTTNIMKAVPQTAIQFALLESMTAMWIRFNRARAAARKVQPGLEPHK</sequence>
<feature type="repeat" description="Solcar" evidence="6">
    <location>
        <begin position="179"/>
        <end position="260"/>
    </location>
</feature>
<dbReference type="Gene3D" id="1.50.40.10">
    <property type="entry name" value="Mitochondrial carrier domain"/>
    <property type="match status" value="1"/>
</dbReference>
<dbReference type="PROSITE" id="PS50920">
    <property type="entry name" value="SOLCAR"/>
    <property type="match status" value="3"/>
</dbReference>
<keyword evidence="4" id="KW-0677">Repeat</keyword>
<evidence type="ECO:0000313" key="9">
    <source>
        <dbReference type="EMBL" id="KAJ4454834.1"/>
    </source>
</evidence>
<keyword evidence="2 7" id="KW-0813">Transport</keyword>
<dbReference type="InterPro" id="IPR018108">
    <property type="entry name" value="MCP_transmembrane"/>
</dbReference>
<evidence type="ECO:0000256" key="5">
    <source>
        <dbReference type="ARBA" id="ARBA00023136"/>
    </source>
</evidence>
<dbReference type="InterPro" id="IPR002067">
    <property type="entry name" value="MCP"/>
</dbReference>
<dbReference type="EMBL" id="EU086488">
    <property type="protein sequence ID" value="ABW76101.2"/>
    <property type="molecule type" value="mRNA"/>
</dbReference>
<proteinExistence type="evidence at transcript level"/>
<dbReference type="PRINTS" id="PR00926">
    <property type="entry name" value="MITOCARRIER"/>
</dbReference>
<dbReference type="AlphaFoldDB" id="B0F463"/>
<organism evidence="8">
    <name type="scientific">Paratrimastix pyriformis</name>
    <dbReference type="NCBI Taxonomy" id="342808"/>
    <lineage>
        <taxon>Eukaryota</taxon>
        <taxon>Metamonada</taxon>
        <taxon>Preaxostyla</taxon>
        <taxon>Paratrimastigidae</taxon>
        <taxon>Paratrimastix</taxon>
    </lineage>
</organism>
<evidence type="ECO:0000313" key="8">
    <source>
        <dbReference type="EMBL" id="ABW76101.2"/>
    </source>
</evidence>
<keyword evidence="3 6" id="KW-0812">Transmembrane</keyword>
<evidence type="ECO:0000313" key="10">
    <source>
        <dbReference type="Proteomes" id="UP001141327"/>
    </source>
</evidence>
<dbReference type="Proteomes" id="UP001141327">
    <property type="component" value="Unassembled WGS sequence"/>
</dbReference>
<gene>
    <name evidence="9" type="ORF">PAPYR_10343</name>
</gene>
<comment type="similarity">
    <text evidence="7">Belongs to the mitochondrial carrier (TC 2.A.29) family.</text>
</comment>
<keyword evidence="10" id="KW-1185">Reference proteome</keyword>
<reference evidence="8" key="2">
    <citation type="submission" date="2012-09" db="EMBL/GenBank/DDBJ databases">
        <authorList>
            <person name="Hampl V."/>
            <person name="Silberman J.D."/>
            <person name="Stechmann A."/>
            <person name="Diaz-Trivino S."/>
            <person name="Johnson P.J."/>
            <person name="Roger A.J."/>
        </authorList>
    </citation>
    <scope>NUCLEOTIDE SEQUENCE</scope>
</reference>
<dbReference type="EMBL" id="JAPMOS010000131">
    <property type="protein sequence ID" value="KAJ4454834.1"/>
    <property type="molecule type" value="Genomic_DNA"/>
</dbReference>
<evidence type="ECO:0000256" key="1">
    <source>
        <dbReference type="ARBA" id="ARBA00004141"/>
    </source>
</evidence>
<dbReference type="InterPro" id="IPR023395">
    <property type="entry name" value="MCP_dom_sf"/>
</dbReference>
<evidence type="ECO:0000256" key="2">
    <source>
        <dbReference type="ARBA" id="ARBA00022448"/>
    </source>
</evidence>
<dbReference type="OrthoDB" id="270584at2759"/>
<dbReference type="PANTHER" id="PTHR24089">
    <property type="entry name" value="SOLUTE CARRIER FAMILY 25"/>
    <property type="match status" value="1"/>
</dbReference>
<comment type="subcellular location">
    <subcellularLocation>
        <location evidence="1">Membrane</location>
        <topology evidence="1">Multi-pass membrane protein</topology>
    </subcellularLocation>
</comment>